<keyword evidence="1" id="KW-0732">Signal</keyword>
<evidence type="ECO:0000259" key="3">
    <source>
        <dbReference type="Pfam" id="PF07593"/>
    </source>
</evidence>
<dbReference type="Pfam" id="PF07593">
    <property type="entry name" value="UnbV_ASPIC"/>
    <property type="match status" value="1"/>
</dbReference>
<dbReference type="InterPro" id="IPR028994">
    <property type="entry name" value="Integrin_alpha_N"/>
</dbReference>
<feature type="compositionally biased region" description="Low complexity" evidence="2">
    <location>
        <begin position="37"/>
        <end position="47"/>
    </location>
</feature>
<dbReference type="EMBL" id="CP042997">
    <property type="protein sequence ID" value="QEH36733.1"/>
    <property type="molecule type" value="Genomic_DNA"/>
</dbReference>
<dbReference type="Gene3D" id="2.130.10.130">
    <property type="entry name" value="Integrin alpha, N-terminal"/>
    <property type="match status" value="2"/>
</dbReference>
<dbReference type="Proteomes" id="UP000324233">
    <property type="component" value="Chromosome"/>
</dbReference>
<feature type="region of interest" description="Disordered" evidence="2">
    <location>
        <begin position="20"/>
        <end position="74"/>
    </location>
</feature>
<feature type="compositionally biased region" description="Polar residues" evidence="2">
    <location>
        <begin position="48"/>
        <end position="68"/>
    </location>
</feature>
<dbReference type="SUPFAM" id="SSF69318">
    <property type="entry name" value="Integrin alpha N-terminal domain"/>
    <property type="match status" value="1"/>
</dbReference>
<dbReference type="InterPro" id="IPR027039">
    <property type="entry name" value="Crtac1"/>
</dbReference>
<name>A0A5B9W839_9BACT</name>
<sequence>MARHLWPVFLAITLAGCGTATPTGGDRRPLNGGGASASGPAASPSSGKTADSTRSNGSNSQAEPQKSSIAGDRQTVVSSNVTLTKQTESSPFRFTEVSKEWGIDFVEFSGMTANKYFPTANGSGLAIFDYDNDGLMDVYFATCTELPLGTGTRKEPNRLFKNLGNGKFKDVTEAAGVGHRGFTHGVIAADLDNDGDQDLFLCCYGPNVLLRNNGDGTFKDISKAAGIDKPNWSSGGAVIDYDNDGDLDIYVANYGRWNYPEDHTTVGDLEKKIYLYSSPRTIKTVRHLFYRNNGDMTFTDVYDKVITVEKEEVVQKEEVDPATKAKKTVEVKEKRRVPHPRDDGHGFGVVAADLNDDGLTDLYVANDMNPHFLFLNNGDGTFDDVSEVSGAAFDNNGIAQSGMGVDAEDVDGDGLPEIISTHFANEYATFYMNYGKGLFYDNTAFFGLASDTMPFVKWGTGFLDFDNDGWPDLFISNGHVDDNRRELNQPVDYEEIPLLFRNMQGKRFKLSTKDVGPYFDTRHVGRGSASGDLDNDGDIDLIVNEKDRPAAVLRNDTPTKNHWVRLVLQGTKSNRDAVGTRIEVDTGRTYLDPRKNEQKPWKIYRQKKGGVSLESTSDSRVLIGIGETAEIPKITIRWPSGIVSTLEKVQVDRDHKVVEPKDGKPAPAK</sequence>
<dbReference type="AlphaFoldDB" id="A0A5B9W839"/>
<gene>
    <name evidence="4" type="ORF">OJF2_53180</name>
</gene>
<protein>
    <submittedName>
        <fullName evidence="4">FG-GAP repeat protein</fullName>
    </submittedName>
</protein>
<evidence type="ECO:0000256" key="2">
    <source>
        <dbReference type="SAM" id="MobiDB-lite"/>
    </source>
</evidence>
<evidence type="ECO:0000313" key="4">
    <source>
        <dbReference type="EMBL" id="QEH36733.1"/>
    </source>
</evidence>
<organism evidence="4 5">
    <name type="scientific">Aquisphaera giovannonii</name>
    <dbReference type="NCBI Taxonomy" id="406548"/>
    <lineage>
        <taxon>Bacteria</taxon>
        <taxon>Pseudomonadati</taxon>
        <taxon>Planctomycetota</taxon>
        <taxon>Planctomycetia</taxon>
        <taxon>Isosphaerales</taxon>
        <taxon>Isosphaeraceae</taxon>
        <taxon>Aquisphaera</taxon>
    </lineage>
</organism>
<dbReference type="InterPro" id="IPR011519">
    <property type="entry name" value="UnbV_ASPIC"/>
</dbReference>
<accession>A0A5B9W839</accession>
<dbReference type="PROSITE" id="PS51257">
    <property type="entry name" value="PROKAR_LIPOPROTEIN"/>
    <property type="match status" value="1"/>
</dbReference>
<proteinExistence type="predicted"/>
<dbReference type="PANTHER" id="PTHR16026:SF0">
    <property type="entry name" value="CARTILAGE ACIDIC PROTEIN 1"/>
    <property type="match status" value="1"/>
</dbReference>
<evidence type="ECO:0000256" key="1">
    <source>
        <dbReference type="ARBA" id="ARBA00022729"/>
    </source>
</evidence>
<keyword evidence="5" id="KW-1185">Reference proteome</keyword>
<dbReference type="OrthoDB" id="5287961at2"/>
<reference evidence="4 5" key="1">
    <citation type="submission" date="2019-08" db="EMBL/GenBank/DDBJ databases">
        <title>Deep-cultivation of Planctomycetes and their phenomic and genomic characterization uncovers novel biology.</title>
        <authorList>
            <person name="Wiegand S."/>
            <person name="Jogler M."/>
            <person name="Boedeker C."/>
            <person name="Pinto D."/>
            <person name="Vollmers J."/>
            <person name="Rivas-Marin E."/>
            <person name="Kohn T."/>
            <person name="Peeters S.H."/>
            <person name="Heuer A."/>
            <person name="Rast P."/>
            <person name="Oberbeckmann S."/>
            <person name="Bunk B."/>
            <person name="Jeske O."/>
            <person name="Meyerdierks A."/>
            <person name="Storesund J.E."/>
            <person name="Kallscheuer N."/>
            <person name="Luecker S."/>
            <person name="Lage O.M."/>
            <person name="Pohl T."/>
            <person name="Merkel B.J."/>
            <person name="Hornburger P."/>
            <person name="Mueller R.-W."/>
            <person name="Bruemmer F."/>
            <person name="Labrenz M."/>
            <person name="Spormann A.M."/>
            <person name="Op den Camp H."/>
            <person name="Overmann J."/>
            <person name="Amann R."/>
            <person name="Jetten M.S.M."/>
            <person name="Mascher T."/>
            <person name="Medema M.H."/>
            <person name="Devos D.P."/>
            <person name="Kaster A.-K."/>
            <person name="Ovreas L."/>
            <person name="Rohde M."/>
            <person name="Galperin M.Y."/>
            <person name="Jogler C."/>
        </authorList>
    </citation>
    <scope>NUCLEOTIDE SEQUENCE [LARGE SCALE GENOMIC DNA]</scope>
    <source>
        <strain evidence="4 5">OJF2</strain>
    </source>
</reference>
<dbReference type="KEGG" id="agv:OJF2_53180"/>
<dbReference type="InterPro" id="IPR013517">
    <property type="entry name" value="FG-GAP"/>
</dbReference>
<dbReference type="PANTHER" id="PTHR16026">
    <property type="entry name" value="CARTILAGE ACIDIC PROTEIN 1"/>
    <property type="match status" value="1"/>
</dbReference>
<evidence type="ECO:0000313" key="5">
    <source>
        <dbReference type="Proteomes" id="UP000324233"/>
    </source>
</evidence>
<dbReference type="Pfam" id="PF13517">
    <property type="entry name" value="FG-GAP_3"/>
    <property type="match status" value="3"/>
</dbReference>
<dbReference type="RefSeq" id="WP_148596389.1">
    <property type="nucleotide sequence ID" value="NZ_CP042997.1"/>
</dbReference>
<feature type="domain" description="ASPIC/UnbV" evidence="3">
    <location>
        <begin position="577"/>
        <end position="655"/>
    </location>
</feature>